<dbReference type="InterPro" id="IPR050204">
    <property type="entry name" value="AraC_XylS_family_regulators"/>
</dbReference>
<dbReference type="AlphaFoldDB" id="A0A6B3SYK2"/>
<dbReference type="SUPFAM" id="SSF46689">
    <property type="entry name" value="Homeodomain-like"/>
    <property type="match status" value="2"/>
</dbReference>
<reference evidence="5 6" key="1">
    <citation type="submission" date="2020-02" db="EMBL/GenBank/DDBJ databases">
        <authorList>
            <person name="Kim M.K."/>
        </authorList>
    </citation>
    <scope>NUCLEOTIDE SEQUENCE [LARGE SCALE GENOMIC DNA]</scope>
    <source>
        <strain evidence="5 6">17J57-3</strain>
    </source>
</reference>
<dbReference type="InterPro" id="IPR032783">
    <property type="entry name" value="AraC_lig"/>
</dbReference>
<keyword evidence="3" id="KW-0804">Transcription</keyword>
<dbReference type="EMBL" id="JAAIVB010000065">
    <property type="protein sequence ID" value="NEX63089.1"/>
    <property type="molecule type" value="Genomic_DNA"/>
</dbReference>
<dbReference type="PROSITE" id="PS01124">
    <property type="entry name" value="HTH_ARAC_FAMILY_2"/>
    <property type="match status" value="1"/>
</dbReference>
<keyword evidence="1" id="KW-0805">Transcription regulation</keyword>
<dbReference type="SMART" id="SM00342">
    <property type="entry name" value="HTH_ARAC"/>
    <property type="match status" value="1"/>
</dbReference>
<name>A0A6B3SYK2_9BURK</name>
<evidence type="ECO:0000313" key="5">
    <source>
        <dbReference type="EMBL" id="NEX63089.1"/>
    </source>
</evidence>
<dbReference type="Pfam" id="PF12852">
    <property type="entry name" value="Cupin_6"/>
    <property type="match status" value="1"/>
</dbReference>
<evidence type="ECO:0000256" key="2">
    <source>
        <dbReference type="ARBA" id="ARBA00023125"/>
    </source>
</evidence>
<dbReference type="PANTHER" id="PTHR46796">
    <property type="entry name" value="HTH-TYPE TRANSCRIPTIONAL ACTIVATOR RHAS-RELATED"/>
    <property type="match status" value="1"/>
</dbReference>
<evidence type="ECO:0000313" key="6">
    <source>
        <dbReference type="Proteomes" id="UP000482155"/>
    </source>
</evidence>
<accession>A0A6B3SYK2</accession>
<dbReference type="Gene3D" id="1.10.10.60">
    <property type="entry name" value="Homeodomain-like"/>
    <property type="match status" value="1"/>
</dbReference>
<keyword evidence="2" id="KW-0238">DNA-binding</keyword>
<dbReference type="GO" id="GO:0043565">
    <property type="term" value="F:sequence-specific DNA binding"/>
    <property type="evidence" value="ECO:0007669"/>
    <property type="project" value="InterPro"/>
</dbReference>
<dbReference type="InterPro" id="IPR009057">
    <property type="entry name" value="Homeodomain-like_sf"/>
</dbReference>
<feature type="domain" description="HTH araC/xylS-type" evidence="4">
    <location>
        <begin position="172"/>
        <end position="269"/>
    </location>
</feature>
<dbReference type="Pfam" id="PF12833">
    <property type="entry name" value="HTH_18"/>
    <property type="match status" value="1"/>
</dbReference>
<dbReference type="PROSITE" id="PS00041">
    <property type="entry name" value="HTH_ARAC_FAMILY_1"/>
    <property type="match status" value="1"/>
</dbReference>
<comment type="caution">
    <text evidence="5">The sequence shown here is derived from an EMBL/GenBank/DDBJ whole genome shotgun (WGS) entry which is preliminary data.</text>
</comment>
<sequence>MDKISRLIGRHAFRSHVFFNARFCGSNRFVNDGKTGHLHIVRSGAIVLSHAESADLRVDGPALIFYPRGLSHALDAIGEAQLLCAEVFFEGGNHNLMARALPEVICLPLGQAPTLARSIEMLFEEAETPETGQDMILDRLCDVLIVQLIRHDMQHRNMPSGTLVGLLDGRLSKALAAIHEHPRQPWPIEALARTAGMSRSKFADYFHEVIGIPPGEYVTEWRLSLAKDFLRRGVPVKDVCQRVGYASQPAFTRMFTERMGLSPRAWLQQAGEDALAEG</sequence>
<evidence type="ECO:0000256" key="3">
    <source>
        <dbReference type="ARBA" id="ARBA00023163"/>
    </source>
</evidence>
<dbReference type="InterPro" id="IPR018062">
    <property type="entry name" value="HTH_AraC-typ_CS"/>
</dbReference>
<organism evidence="5 6">
    <name type="scientific">Noviherbaspirillum galbum</name>
    <dbReference type="NCBI Taxonomy" id="2709383"/>
    <lineage>
        <taxon>Bacteria</taxon>
        <taxon>Pseudomonadati</taxon>
        <taxon>Pseudomonadota</taxon>
        <taxon>Betaproteobacteria</taxon>
        <taxon>Burkholderiales</taxon>
        <taxon>Oxalobacteraceae</taxon>
        <taxon>Noviherbaspirillum</taxon>
    </lineage>
</organism>
<keyword evidence="6" id="KW-1185">Reference proteome</keyword>
<dbReference type="GO" id="GO:0003700">
    <property type="term" value="F:DNA-binding transcription factor activity"/>
    <property type="evidence" value="ECO:0007669"/>
    <property type="project" value="InterPro"/>
</dbReference>
<protein>
    <submittedName>
        <fullName evidence="5">AraC family transcriptional regulator</fullName>
    </submittedName>
</protein>
<gene>
    <name evidence="5" type="ORF">G3574_18555</name>
</gene>
<evidence type="ECO:0000256" key="1">
    <source>
        <dbReference type="ARBA" id="ARBA00023015"/>
    </source>
</evidence>
<dbReference type="InterPro" id="IPR018060">
    <property type="entry name" value="HTH_AraC"/>
</dbReference>
<dbReference type="RefSeq" id="WP_163966474.1">
    <property type="nucleotide sequence ID" value="NZ_JAAIVB010000065.1"/>
</dbReference>
<proteinExistence type="predicted"/>
<evidence type="ECO:0000259" key="4">
    <source>
        <dbReference type="PROSITE" id="PS01124"/>
    </source>
</evidence>
<dbReference type="PANTHER" id="PTHR46796:SF7">
    <property type="entry name" value="ARAC FAMILY TRANSCRIPTIONAL REGULATOR"/>
    <property type="match status" value="1"/>
</dbReference>
<dbReference type="Proteomes" id="UP000482155">
    <property type="component" value="Unassembled WGS sequence"/>
</dbReference>